<organism evidence="2 3">
    <name type="scientific">Hyunsoonleella jejuensis</name>
    <dbReference type="NCBI Taxonomy" id="419940"/>
    <lineage>
        <taxon>Bacteria</taxon>
        <taxon>Pseudomonadati</taxon>
        <taxon>Bacteroidota</taxon>
        <taxon>Flavobacteriia</taxon>
        <taxon>Flavobacteriales</taxon>
        <taxon>Flavobacteriaceae</taxon>
    </lineage>
</organism>
<keyword evidence="1" id="KW-0732">Signal</keyword>
<protein>
    <recommendedName>
        <fullName evidence="4">DUF1735 domain-containing protein</fullName>
    </recommendedName>
</protein>
<name>A0A1H9IC28_9FLAO</name>
<evidence type="ECO:0000256" key="1">
    <source>
        <dbReference type="SAM" id="SignalP"/>
    </source>
</evidence>
<accession>A0A1H9IC28</accession>
<gene>
    <name evidence="2" type="ORF">SAMN05421824_2129</name>
</gene>
<feature type="chain" id="PRO_5011617322" description="DUF1735 domain-containing protein" evidence="1">
    <location>
        <begin position="21"/>
        <end position="245"/>
    </location>
</feature>
<dbReference type="STRING" id="419940.SAMN05421824_2129"/>
<proteinExistence type="predicted"/>
<sequence>MKKLVTLLSLIISIALFTNCQENDDTPAILGIDYVGFESDFQIGVDPNGNASQEVRIAVSQASGSDRTFNLSVNADMTTADASAYSVPSSITIPANSTVGSFMVDVVGANISSSGADVVVIEITSEAESLIKSDPITLNLKQVCPQPETMLQIVFDGYASESTWGVFDANDTLLFTGGGYADGLAEFSTTMCLSSGTYTFLITDSFGDGLSFPADGSVTITQNGVQLVSIVGNFGNQASQEFTIP</sequence>
<reference evidence="2 3" key="1">
    <citation type="submission" date="2016-10" db="EMBL/GenBank/DDBJ databases">
        <authorList>
            <person name="de Groot N.N."/>
        </authorList>
    </citation>
    <scope>NUCLEOTIDE SEQUENCE [LARGE SCALE GENOMIC DNA]</scope>
    <source>
        <strain evidence="2 3">DSM 21035</strain>
    </source>
</reference>
<dbReference type="Proteomes" id="UP000198999">
    <property type="component" value="Unassembled WGS sequence"/>
</dbReference>
<evidence type="ECO:0000313" key="2">
    <source>
        <dbReference type="EMBL" id="SEQ72098.1"/>
    </source>
</evidence>
<feature type="signal peptide" evidence="1">
    <location>
        <begin position="1"/>
        <end position="20"/>
    </location>
</feature>
<dbReference type="OrthoDB" id="9804511at2"/>
<keyword evidence="3" id="KW-1185">Reference proteome</keyword>
<evidence type="ECO:0008006" key="4">
    <source>
        <dbReference type="Google" id="ProtNLM"/>
    </source>
</evidence>
<dbReference type="EMBL" id="FOFN01000003">
    <property type="protein sequence ID" value="SEQ72098.1"/>
    <property type="molecule type" value="Genomic_DNA"/>
</dbReference>
<dbReference type="AlphaFoldDB" id="A0A1H9IC28"/>
<evidence type="ECO:0000313" key="3">
    <source>
        <dbReference type="Proteomes" id="UP000198999"/>
    </source>
</evidence>
<dbReference type="RefSeq" id="WP_092579357.1">
    <property type="nucleotide sequence ID" value="NZ_FOFN01000003.1"/>
</dbReference>